<comment type="caution">
    <text evidence="1">The sequence shown here is derived from an EMBL/GenBank/DDBJ whole genome shotgun (WGS) entry which is preliminary data.</text>
</comment>
<reference evidence="1 2" key="1">
    <citation type="journal article" date="2018" name="Cell">
        <title>The Chara Genome: Secondary Complexity and Implications for Plant Terrestrialization.</title>
        <authorList>
            <person name="Nishiyama T."/>
            <person name="Sakayama H."/>
            <person name="Vries J.D."/>
            <person name="Buschmann H."/>
            <person name="Saint-Marcoux D."/>
            <person name="Ullrich K.K."/>
            <person name="Haas F.B."/>
            <person name="Vanderstraeten L."/>
            <person name="Becker D."/>
            <person name="Lang D."/>
            <person name="Vosolsobe S."/>
            <person name="Rombauts S."/>
            <person name="Wilhelmsson P.K.I."/>
            <person name="Janitza P."/>
            <person name="Kern R."/>
            <person name="Heyl A."/>
            <person name="Rumpler F."/>
            <person name="Villalobos L.I.A.C."/>
            <person name="Clay J.M."/>
            <person name="Skokan R."/>
            <person name="Toyoda A."/>
            <person name="Suzuki Y."/>
            <person name="Kagoshima H."/>
            <person name="Schijlen E."/>
            <person name="Tajeshwar N."/>
            <person name="Catarino B."/>
            <person name="Hetherington A.J."/>
            <person name="Saltykova A."/>
            <person name="Bonnot C."/>
            <person name="Breuninger H."/>
            <person name="Symeonidi A."/>
            <person name="Radhakrishnan G.V."/>
            <person name="Van Nieuwerburgh F."/>
            <person name="Deforce D."/>
            <person name="Chang C."/>
            <person name="Karol K.G."/>
            <person name="Hedrich R."/>
            <person name="Ulvskov P."/>
            <person name="Glockner G."/>
            <person name="Delwiche C.F."/>
            <person name="Petrasek J."/>
            <person name="Van de Peer Y."/>
            <person name="Friml J."/>
            <person name="Beilby M."/>
            <person name="Dolan L."/>
            <person name="Kohara Y."/>
            <person name="Sugano S."/>
            <person name="Fujiyama A."/>
            <person name="Delaux P.-M."/>
            <person name="Quint M."/>
            <person name="TheiBen G."/>
            <person name="Hagemann M."/>
            <person name="Harholt J."/>
            <person name="Dunand C."/>
            <person name="Zachgo S."/>
            <person name="Langdale J."/>
            <person name="Maumus F."/>
            <person name="Straeten D.V.D."/>
            <person name="Gould S.B."/>
            <person name="Rensing S.A."/>
        </authorList>
    </citation>
    <scope>NUCLEOTIDE SEQUENCE [LARGE SCALE GENOMIC DNA]</scope>
    <source>
        <strain evidence="1 2">S276</strain>
    </source>
</reference>
<dbReference type="Proteomes" id="UP000265515">
    <property type="component" value="Unassembled WGS sequence"/>
</dbReference>
<dbReference type="AlphaFoldDB" id="A0A388JSM4"/>
<dbReference type="Gramene" id="GBG60791">
    <property type="protein sequence ID" value="GBG60791"/>
    <property type="gene ID" value="CBR_g12529"/>
</dbReference>
<proteinExistence type="predicted"/>
<evidence type="ECO:0000313" key="1">
    <source>
        <dbReference type="EMBL" id="GBG60791.1"/>
    </source>
</evidence>
<accession>A0A388JSM4</accession>
<sequence length="362" mass="34903">MCPCLGEGIRRRDFPAPHRSCPGAEAAVIGGHFGERPVVANTCAAALIAVAALVVAGSIVAAAIANAFAEEAAAVGSASAGIAAGGIAPVGLAAECGVAPHIGCSAAVGVPGSGSVLDSSTATRHGDDVGDTAAAIVGDVDVAVVGALVAAVAVGGLGAEQFGAERDQVVAAAAAAGAEALARLAVYPGVLDSHPCAAAVGGHRGAVAPPTSPDRVVGAGVVPVQRWPSAAAVGAPAPFGSHGYVGTEPPDRVSGPGIVPVQRWPSAAAVVAPAPFGSHGYVGSEPHKHEVTAVAHPPLAQNVVRGEGGTLGPRGPEAGLQPGVGVEVAEYCSWQAGPGDFVEPEASFAVGAVPHQVCDPVA</sequence>
<dbReference type="EMBL" id="BFEA01000014">
    <property type="protein sequence ID" value="GBG60791.1"/>
    <property type="molecule type" value="Genomic_DNA"/>
</dbReference>
<name>A0A388JSM4_CHABU</name>
<gene>
    <name evidence="1" type="ORF">CBR_g12529</name>
</gene>
<organism evidence="1 2">
    <name type="scientific">Chara braunii</name>
    <name type="common">Braun's stonewort</name>
    <dbReference type="NCBI Taxonomy" id="69332"/>
    <lineage>
        <taxon>Eukaryota</taxon>
        <taxon>Viridiplantae</taxon>
        <taxon>Streptophyta</taxon>
        <taxon>Charophyceae</taxon>
        <taxon>Charales</taxon>
        <taxon>Characeae</taxon>
        <taxon>Chara</taxon>
    </lineage>
</organism>
<protein>
    <submittedName>
        <fullName evidence="1">Uncharacterized protein</fullName>
    </submittedName>
</protein>
<evidence type="ECO:0000313" key="2">
    <source>
        <dbReference type="Proteomes" id="UP000265515"/>
    </source>
</evidence>
<keyword evidence="2" id="KW-1185">Reference proteome</keyword>